<dbReference type="InterPro" id="IPR027849">
    <property type="entry name" value="DUF4434"/>
</dbReference>
<name>A0ABY5GE38_9GAMM</name>
<sequence>MLPSRQPATDLFYQPLNQDQPVSERQWTTLAHTLRQEGIATLIVQWSHYGPETFGGPQGWLAENLETLMQAGLPLWFGLYSDPGYFKKIHSDAGSQQHYLYQYFAAVNATYQQWQPWLNRHRHQIRGLYLPLELSDYDFPTAAQRAQLSQILARQVDRYPYPLMISLYLAGKLTDAEIAEWVSQLTAMGLRVYVQDGAGTQSLDSATRQRYLSQLPCNVGLVKEIFQQDKSSRQFQAARLEAAAYQQIRHQTSCHPRALFSMRYLPLPAQPLQLVLTSEK</sequence>
<dbReference type="Proteomes" id="UP001057998">
    <property type="component" value="Chromosome 1"/>
</dbReference>
<proteinExistence type="predicted"/>
<evidence type="ECO:0000259" key="1">
    <source>
        <dbReference type="Pfam" id="PF14488"/>
    </source>
</evidence>
<evidence type="ECO:0000313" key="2">
    <source>
        <dbReference type="EMBL" id="UTV26638.1"/>
    </source>
</evidence>
<evidence type="ECO:0000313" key="3">
    <source>
        <dbReference type="Proteomes" id="UP001057998"/>
    </source>
</evidence>
<dbReference type="EMBL" id="CP101508">
    <property type="protein sequence ID" value="UTV26638.1"/>
    <property type="molecule type" value="Genomic_DNA"/>
</dbReference>
<gene>
    <name evidence="2" type="ORF">NNL38_09705</name>
</gene>
<protein>
    <submittedName>
        <fullName evidence="2">DUF4434 domain-containing protein</fullName>
    </submittedName>
</protein>
<organism evidence="2 3">
    <name type="scientific">Photobacterium atrarenae</name>
    <dbReference type="NCBI Taxonomy" id="865757"/>
    <lineage>
        <taxon>Bacteria</taxon>
        <taxon>Pseudomonadati</taxon>
        <taxon>Pseudomonadota</taxon>
        <taxon>Gammaproteobacteria</taxon>
        <taxon>Vibrionales</taxon>
        <taxon>Vibrionaceae</taxon>
        <taxon>Photobacterium</taxon>
    </lineage>
</organism>
<dbReference type="RefSeq" id="WP_255387848.1">
    <property type="nucleotide sequence ID" value="NZ_CP101508.1"/>
</dbReference>
<dbReference type="Gene3D" id="3.20.20.80">
    <property type="entry name" value="Glycosidases"/>
    <property type="match status" value="1"/>
</dbReference>
<dbReference type="Pfam" id="PF14488">
    <property type="entry name" value="DUF4434"/>
    <property type="match status" value="1"/>
</dbReference>
<keyword evidence="3" id="KW-1185">Reference proteome</keyword>
<accession>A0ABY5GE38</accession>
<feature type="domain" description="DUF4434" evidence="1">
    <location>
        <begin position="12"/>
        <end position="236"/>
    </location>
</feature>
<reference evidence="2" key="1">
    <citation type="submission" date="2022-07" db="EMBL/GenBank/DDBJ databases">
        <title>Genome sequencing of Photobacterium atrarenae GJH2-4.</title>
        <authorList>
            <person name="Park S.-J."/>
        </authorList>
    </citation>
    <scope>NUCLEOTIDE SEQUENCE</scope>
    <source>
        <strain evidence="2">GJH2-4</strain>
    </source>
</reference>